<feature type="binding site" evidence="2">
    <location>
        <begin position="244"/>
        <end position="251"/>
    </location>
    <ligand>
        <name>substrate</name>
    </ligand>
</feature>
<dbReference type="PROSITE" id="PS00175">
    <property type="entry name" value="PG_MUTASE"/>
    <property type="match status" value="2"/>
</dbReference>
<reference evidence="4" key="1">
    <citation type="submission" date="2018-04" db="EMBL/GenBank/DDBJ databases">
        <authorList>
            <person name="Cornet L."/>
        </authorList>
    </citation>
    <scope>NUCLEOTIDE SEQUENCE [LARGE SCALE GENOMIC DNA]</scope>
</reference>
<dbReference type="CDD" id="cd07067">
    <property type="entry name" value="HP_PGM_like"/>
    <property type="match status" value="2"/>
</dbReference>
<dbReference type="EMBL" id="QBMC01000203">
    <property type="protein sequence ID" value="PZO11116.1"/>
    <property type="molecule type" value="Genomic_DNA"/>
</dbReference>
<evidence type="ECO:0000313" key="4">
    <source>
        <dbReference type="Proteomes" id="UP000249354"/>
    </source>
</evidence>
<dbReference type="InterPro" id="IPR001345">
    <property type="entry name" value="PG/BPGM_mutase_AS"/>
</dbReference>
<dbReference type="PANTHER" id="PTHR48100">
    <property type="entry name" value="BROAD-SPECIFICITY PHOSPHATASE YOR283W-RELATED"/>
    <property type="match status" value="1"/>
</dbReference>
<dbReference type="PANTHER" id="PTHR48100:SF10">
    <property type="entry name" value="2-CARBOXY-D-ARABINITOL-1-PHOSPHATASE-RELATED"/>
    <property type="match status" value="1"/>
</dbReference>
<proteinExistence type="predicted"/>
<feature type="active site" description="Proton donor/acceptor" evidence="1">
    <location>
        <position position="319"/>
    </location>
</feature>
<dbReference type="AlphaFoldDB" id="A0A2W4TPL6"/>
<feature type="binding site" evidence="2">
    <location>
        <position position="294"/>
    </location>
    <ligand>
        <name>substrate</name>
    </ligand>
</feature>
<reference evidence="3 4" key="2">
    <citation type="submission" date="2018-06" db="EMBL/GenBank/DDBJ databases">
        <title>Metagenomic assembly of (sub)arctic Cyanobacteria and their associated microbiome from non-axenic cultures.</title>
        <authorList>
            <person name="Baurain D."/>
        </authorList>
    </citation>
    <scope>NUCLEOTIDE SEQUENCE [LARGE SCALE GENOMIC DNA]</scope>
    <source>
        <strain evidence="3">ULC129bin1</strain>
    </source>
</reference>
<name>A0A2W4TPL6_9CYAN</name>
<dbReference type="GO" id="GO:0016791">
    <property type="term" value="F:phosphatase activity"/>
    <property type="evidence" value="ECO:0007669"/>
    <property type="project" value="TreeGrafter"/>
</dbReference>
<dbReference type="SMART" id="SM00855">
    <property type="entry name" value="PGAM"/>
    <property type="match status" value="2"/>
</dbReference>
<dbReference type="InterPro" id="IPR029033">
    <property type="entry name" value="His_PPase_superfam"/>
</dbReference>
<dbReference type="Gene3D" id="3.40.50.1240">
    <property type="entry name" value="Phosphoglycerate mutase-like"/>
    <property type="match status" value="2"/>
</dbReference>
<evidence type="ECO:0000256" key="1">
    <source>
        <dbReference type="PIRSR" id="PIRSR613078-1"/>
    </source>
</evidence>
<sequence length="457" mass="50252">MKTRVIIVRHGQSTSNIGRIISGHHDNAVLTELGEQQARKVGETLAGLKLDAVYASPLKRARKTCELMVETMAQTGNQGIAKLPNIHITDQLKEISLPLWESKSFADAEADYPAEFKAWRQDPNEFKMAIAAADGSTTDFYPVREIWERAVAFWPTLLKEHDGQTVLLVAHSAINRALIGSAIGLGPESLNQMGQDNCAINVLNFPSSWTDGVQLESMNLTSHLGEALPKQRSRFKGPRLLLVRHGETDWNRDGRFQGQIDIPLNENGKRQGAQAGEFLQTVKIDAAVTSSMLRPKETAEKILEHHPEIRLEVTEDLWEISHGEWEGKLESEIESGYPGLLDQWQSTPAIVQMPGGENLEDVWRRAKVGWGNVVAAFSESEAPQTVMVVAHDAINKAILCQVFGLGPEYFWQFKQGNGAVSVIDYHGGPDSVPVLSAANITTHLSGSIFDKTAAGAL</sequence>
<dbReference type="InterPro" id="IPR050275">
    <property type="entry name" value="PGM_Phosphatase"/>
</dbReference>
<protein>
    <submittedName>
        <fullName evidence="3">Histidine phosphatase family protein</fullName>
    </submittedName>
</protein>
<dbReference type="Pfam" id="PF00300">
    <property type="entry name" value="His_Phos_1"/>
    <property type="match status" value="2"/>
</dbReference>
<feature type="active site" description="Tele-phosphohistidine intermediate" evidence="1">
    <location>
        <position position="245"/>
    </location>
</feature>
<evidence type="ECO:0000313" key="3">
    <source>
        <dbReference type="EMBL" id="PZO11116.1"/>
    </source>
</evidence>
<gene>
    <name evidence="3" type="ORF">DCF25_20070</name>
</gene>
<dbReference type="InterPro" id="IPR013078">
    <property type="entry name" value="His_Pase_superF_clade-1"/>
</dbReference>
<dbReference type="SUPFAM" id="SSF53254">
    <property type="entry name" value="Phosphoglycerate mutase-like"/>
    <property type="match status" value="2"/>
</dbReference>
<comment type="caution">
    <text evidence="3">The sequence shown here is derived from an EMBL/GenBank/DDBJ whole genome shotgun (WGS) entry which is preliminary data.</text>
</comment>
<dbReference type="Proteomes" id="UP000249354">
    <property type="component" value="Unassembled WGS sequence"/>
</dbReference>
<organism evidence="3 4">
    <name type="scientific">Leptolyngbya foveolarum</name>
    <dbReference type="NCBI Taxonomy" id="47253"/>
    <lineage>
        <taxon>Bacteria</taxon>
        <taxon>Bacillati</taxon>
        <taxon>Cyanobacteriota</taxon>
        <taxon>Cyanophyceae</taxon>
        <taxon>Leptolyngbyales</taxon>
        <taxon>Leptolyngbyaceae</taxon>
        <taxon>Leptolyngbya group</taxon>
        <taxon>Leptolyngbya</taxon>
    </lineage>
</organism>
<evidence type="ECO:0000256" key="2">
    <source>
        <dbReference type="PIRSR" id="PIRSR613078-2"/>
    </source>
</evidence>
<accession>A0A2W4TPL6</accession>